<dbReference type="EnsemblMetazoa" id="ACUA023607-RA">
    <property type="protein sequence ID" value="ACUA023607-PA"/>
    <property type="gene ID" value="ACUA023607"/>
</dbReference>
<name>A0A182MQ51_9DIPT</name>
<keyword evidence="2" id="KW-1185">Reference proteome</keyword>
<proteinExistence type="predicted"/>
<reference evidence="1" key="2">
    <citation type="submission" date="2020-05" db="UniProtKB">
        <authorList>
            <consortium name="EnsemblMetazoa"/>
        </authorList>
    </citation>
    <scope>IDENTIFICATION</scope>
    <source>
        <strain evidence="1">A-37</strain>
    </source>
</reference>
<protein>
    <submittedName>
        <fullName evidence="1">Uncharacterized protein</fullName>
    </submittedName>
</protein>
<dbReference type="Proteomes" id="UP000075883">
    <property type="component" value="Unassembled WGS sequence"/>
</dbReference>
<dbReference type="VEuPathDB" id="VectorBase:ACUA023607"/>
<evidence type="ECO:0000313" key="2">
    <source>
        <dbReference type="Proteomes" id="UP000075883"/>
    </source>
</evidence>
<organism evidence="1 2">
    <name type="scientific">Anopheles culicifacies</name>
    <dbReference type="NCBI Taxonomy" id="139723"/>
    <lineage>
        <taxon>Eukaryota</taxon>
        <taxon>Metazoa</taxon>
        <taxon>Ecdysozoa</taxon>
        <taxon>Arthropoda</taxon>
        <taxon>Hexapoda</taxon>
        <taxon>Insecta</taxon>
        <taxon>Pterygota</taxon>
        <taxon>Neoptera</taxon>
        <taxon>Endopterygota</taxon>
        <taxon>Diptera</taxon>
        <taxon>Nematocera</taxon>
        <taxon>Culicoidea</taxon>
        <taxon>Culicidae</taxon>
        <taxon>Anophelinae</taxon>
        <taxon>Anopheles</taxon>
        <taxon>culicifacies species complex</taxon>
    </lineage>
</organism>
<dbReference type="AlphaFoldDB" id="A0A182MQ51"/>
<evidence type="ECO:0000313" key="1">
    <source>
        <dbReference type="EnsemblMetazoa" id="ACUA023607-PA"/>
    </source>
</evidence>
<reference evidence="2" key="1">
    <citation type="submission" date="2013-09" db="EMBL/GenBank/DDBJ databases">
        <title>The Genome Sequence of Anopheles culicifacies species A.</title>
        <authorList>
            <consortium name="The Broad Institute Genomics Platform"/>
            <person name="Neafsey D.E."/>
            <person name="Besansky N."/>
            <person name="Howell P."/>
            <person name="Walton C."/>
            <person name="Young S.K."/>
            <person name="Zeng Q."/>
            <person name="Gargeya S."/>
            <person name="Fitzgerald M."/>
            <person name="Haas B."/>
            <person name="Abouelleil A."/>
            <person name="Allen A.W."/>
            <person name="Alvarado L."/>
            <person name="Arachchi H.M."/>
            <person name="Berlin A.M."/>
            <person name="Chapman S.B."/>
            <person name="Gainer-Dewar J."/>
            <person name="Goldberg J."/>
            <person name="Griggs A."/>
            <person name="Gujja S."/>
            <person name="Hansen M."/>
            <person name="Howarth C."/>
            <person name="Imamovic A."/>
            <person name="Ireland A."/>
            <person name="Larimer J."/>
            <person name="McCowan C."/>
            <person name="Murphy C."/>
            <person name="Pearson M."/>
            <person name="Poon T.W."/>
            <person name="Priest M."/>
            <person name="Roberts A."/>
            <person name="Saif S."/>
            <person name="Shea T."/>
            <person name="Sisk P."/>
            <person name="Sykes S."/>
            <person name="Wortman J."/>
            <person name="Nusbaum C."/>
            <person name="Birren B."/>
        </authorList>
    </citation>
    <scope>NUCLEOTIDE SEQUENCE [LARGE SCALE GENOMIC DNA]</scope>
    <source>
        <strain evidence="2">A-37</strain>
    </source>
</reference>
<dbReference type="EMBL" id="AXCM01011877">
    <property type="status" value="NOT_ANNOTATED_CDS"/>
    <property type="molecule type" value="Genomic_DNA"/>
</dbReference>
<sequence>MERGASTIASGPNASRCTIQLPLGGRFATDFTHRRGRLHTNHDTNHWDARIRTVRMGREHDAHLSERIWRLVEWWINSGVYGEARQNYVLLWSPFFQQGVRMSRCKPSKTISFPTPTRYEWSKTYLARPKDNLIAHRDSLLKQPFRPSYDKDGDPTMDCLLDWSYARIWQTEAQDFRHNRTLTERSKSAKKQYPIYSDRKLKTAEPPKERYTMKRFQNVPAKVDTGVRGVPLRPLRTC</sequence>
<accession>A0A182MQ51</accession>